<comment type="caution">
    <text evidence="4">The sequence shown here is derived from an EMBL/GenBank/DDBJ whole genome shotgun (WGS) entry which is preliminary data.</text>
</comment>
<reference evidence="4" key="1">
    <citation type="submission" date="2022-01" db="EMBL/GenBank/DDBJ databases">
        <title>Genome Sequence Resource for Two Populations of Ditylenchus destructor, the Migratory Endoparasitic Phytonematode.</title>
        <authorList>
            <person name="Zhang H."/>
            <person name="Lin R."/>
            <person name="Xie B."/>
        </authorList>
    </citation>
    <scope>NUCLEOTIDE SEQUENCE</scope>
    <source>
        <strain evidence="4">BazhouSP</strain>
    </source>
</reference>
<keyword evidence="5" id="KW-1185">Reference proteome</keyword>
<dbReference type="InterPro" id="IPR016187">
    <property type="entry name" value="CTDL_fold"/>
</dbReference>
<evidence type="ECO:0000313" key="5">
    <source>
        <dbReference type="Proteomes" id="UP001201812"/>
    </source>
</evidence>
<dbReference type="Gene3D" id="2.60.120.200">
    <property type="match status" value="1"/>
</dbReference>
<dbReference type="Pfam" id="PF00059">
    <property type="entry name" value="Lectin_C"/>
    <property type="match status" value="2"/>
</dbReference>
<dbReference type="EMBL" id="JAKKPZ010000103">
    <property type="protein sequence ID" value="KAI1702202.1"/>
    <property type="molecule type" value="Genomic_DNA"/>
</dbReference>
<evidence type="ECO:0000259" key="2">
    <source>
        <dbReference type="PROSITE" id="PS50041"/>
    </source>
</evidence>
<sequence>MPLRALTVILLTLVLVISGQCPSGWSFYNGTNKCFYVSNTVNTYAAQSQNCQSLGGILAVIKSAEENKFVSDYAASVLGASTTVTKYAFIGLSNSNGAWQWVDSTAPTYTNWQPNQPDGTGASAASITPVVKQTALDSWGWKVGGWDDNSQTSNQNAVCQRDAAQLQNCQSLGGTLAVIKSAEENKFVSDYAASVLGASTTVTKYAFIGLSNSNGAWQWVDSTAPTYTNWQPNQPDGTGASAASITPVVKQTALDSWGWKVGGWDDNSQTSNQNAVCQRHANGDGDTGTCSTFYTHINMSLAGSNFWDETQLTYVTKTPGVDGNFVYYVDKAEGESLGLISVVNGQARMAAESKTVLSAESTGRKSIRVNTKYLYNGGLLVLDFEHMPVGKGTWPAFWTSGWVGSQPVNGEIDILEEGAGQTKNRVSLHTTPECTLPKEDQGTMYTGALYGGYATNCSSPGGCSIQEPNGSFGPQVNTDKGGIMATEWIKDKYIAVWHFKRSEIPADIAAGKPCPSSWGKPVAYFRLGANCPPEHFNSMRITINTSFCGPMARVYFEGATAAEKQSNCEEYVRNNPNAFVDAYWLINSIKVYTN</sequence>
<organism evidence="4 5">
    <name type="scientific">Ditylenchus destructor</name>
    <dbReference type="NCBI Taxonomy" id="166010"/>
    <lineage>
        <taxon>Eukaryota</taxon>
        <taxon>Metazoa</taxon>
        <taxon>Ecdysozoa</taxon>
        <taxon>Nematoda</taxon>
        <taxon>Chromadorea</taxon>
        <taxon>Rhabditida</taxon>
        <taxon>Tylenchina</taxon>
        <taxon>Tylenchomorpha</taxon>
        <taxon>Sphaerularioidea</taxon>
        <taxon>Anguinidae</taxon>
        <taxon>Anguininae</taxon>
        <taxon>Ditylenchus</taxon>
    </lineage>
</organism>
<dbReference type="PANTHER" id="PTHR22803">
    <property type="entry name" value="MANNOSE, PHOSPHOLIPASE, LECTIN RECEPTOR RELATED"/>
    <property type="match status" value="1"/>
</dbReference>
<dbReference type="AlphaFoldDB" id="A0AAD4MSE6"/>
<dbReference type="PROSITE" id="PS50041">
    <property type="entry name" value="C_TYPE_LECTIN_2"/>
    <property type="match status" value="2"/>
</dbReference>
<dbReference type="InterPro" id="IPR013320">
    <property type="entry name" value="ConA-like_dom_sf"/>
</dbReference>
<dbReference type="SUPFAM" id="SSF49899">
    <property type="entry name" value="Concanavalin A-like lectins/glucanases"/>
    <property type="match status" value="1"/>
</dbReference>
<dbReference type="SUPFAM" id="SSF56436">
    <property type="entry name" value="C-type lectin-like"/>
    <property type="match status" value="2"/>
</dbReference>
<feature type="domain" description="C-type lectin" evidence="2">
    <location>
        <begin position="169"/>
        <end position="278"/>
    </location>
</feature>
<proteinExistence type="predicted"/>
<evidence type="ECO:0000313" key="4">
    <source>
        <dbReference type="EMBL" id="KAI1702202.1"/>
    </source>
</evidence>
<feature type="domain" description="GH16" evidence="3">
    <location>
        <begin position="265"/>
        <end position="560"/>
    </location>
</feature>
<protein>
    <submittedName>
        <fullName evidence="4">Lectin c-type domain-containing protein</fullName>
    </submittedName>
</protein>
<gene>
    <name evidence="4" type="ORF">DdX_15617</name>
</gene>
<feature type="domain" description="C-type lectin" evidence="2">
    <location>
        <begin position="30"/>
        <end position="160"/>
    </location>
</feature>
<dbReference type="Pfam" id="PF26113">
    <property type="entry name" value="GH16_XgeA"/>
    <property type="match status" value="1"/>
</dbReference>
<dbReference type="InterPro" id="IPR050111">
    <property type="entry name" value="C-type_lectin/snaclec_domain"/>
</dbReference>
<accession>A0AAD4MSE6</accession>
<dbReference type="InterPro" id="IPR000757">
    <property type="entry name" value="Beta-glucanase-like"/>
</dbReference>
<dbReference type="SMART" id="SM00034">
    <property type="entry name" value="CLECT"/>
    <property type="match status" value="2"/>
</dbReference>
<dbReference type="InterPro" id="IPR001304">
    <property type="entry name" value="C-type_lectin-like"/>
</dbReference>
<dbReference type="InterPro" id="IPR016186">
    <property type="entry name" value="C-type_lectin-like/link_sf"/>
</dbReference>
<keyword evidence="1" id="KW-0732">Signal</keyword>
<dbReference type="CDD" id="cd00037">
    <property type="entry name" value="CLECT"/>
    <property type="match status" value="1"/>
</dbReference>
<feature type="chain" id="PRO_5042243200" evidence="1">
    <location>
        <begin position="20"/>
        <end position="594"/>
    </location>
</feature>
<dbReference type="GO" id="GO:0005975">
    <property type="term" value="P:carbohydrate metabolic process"/>
    <property type="evidence" value="ECO:0007669"/>
    <property type="project" value="InterPro"/>
</dbReference>
<dbReference type="GO" id="GO:0004553">
    <property type="term" value="F:hydrolase activity, hydrolyzing O-glycosyl compounds"/>
    <property type="evidence" value="ECO:0007669"/>
    <property type="project" value="InterPro"/>
</dbReference>
<dbReference type="PROSITE" id="PS51762">
    <property type="entry name" value="GH16_2"/>
    <property type="match status" value="1"/>
</dbReference>
<name>A0AAD4MSE6_9BILA</name>
<dbReference type="Gene3D" id="3.10.100.10">
    <property type="entry name" value="Mannose-Binding Protein A, subunit A"/>
    <property type="match status" value="2"/>
</dbReference>
<evidence type="ECO:0000256" key="1">
    <source>
        <dbReference type="SAM" id="SignalP"/>
    </source>
</evidence>
<dbReference type="Proteomes" id="UP001201812">
    <property type="component" value="Unassembled WGS sequence"/>
</dbReference>
<evidence type="ECO:0000259" key="3">
    <source>
        <dbReference type="PROSITE" id="PS51762"/>
    </source>
</evidence>
<feature type="signal peptide" evidence="1">
    <location>
        <begin position="1"/>
        <end position="19"/>
    </location>
</feature>